<dbReference type="PANTHER" id="PTHR11735:SF11">
    <property type="entry name" value="TRNA THREONYLCARBAMOYLADENOSINE BIOSYNTHESIS PROTEIN TSAB"/>
    <property type="match status" value="1"/>
</dbReference>
<dbReference type="RefSeq" id="WP_411915224.1">
    <property type="nucleotide sequence ID" value="NZ_BAAFSF010000001.1"/>
</dbReference>
<gene>
    <name evidence="2" type="primary">tsaB</name>
    <name evidence="2" type="ORF">Tsumi_05170</name>
</gene>
<dbReference type="EMBL" id="BAAFSF010000001">
    <property type="protein sequence ID" value="GAB1251413.1"/>
    <property type="molecule type" value="Genomic_DNA"/>
</dbReference>
<evidence type="ECO:0000313" key="3">
    <source>
        <dbReference type="Proteomes" id="UP001628220"/>
    </source>
</evidence>
<dbReference type="CDD" id="cd24032">
    <property type="entry name" value="ASKHA_NBD_TsaB"/>
    <property type="match status" value="1"/>
</dbReference>
<name>A0ABQ0E157_9PORP</name>
<dbReference type="InterPro" id="IPR000905">
    <property type="entry name" value="Gcp-like_dom"/>
</dbReference>
<reference evidence="2 3" key="1">
    <citation type="journal article" date="2025" name="Int. J. Syst. Evol. Microbiol.">
        <title>Desulfovibrio falkowii sp. nov., Porphyromonas miyakawae sp. nov., Mediterraneibacter flintii sp. nov. and Owariibacterium komagatae gen. nov., sp. nov., isolated from human faeces.</title>
        <authorList>
            <person name="Hamaguchi T."/>
            <person name="Ohara M."/>
            <person name="Hisatomi A."/>
            <person name="Sekiguchi K."/>
            <person name="Takeda J.I."/>
            <person name="Ueyama J."/>
            <person name="Ito M."/>
            <person name="Nishiwaki H."/>
            <person name="Ogi T."/>
            <person name="Hirayama M."/>
            <person name="Ohkuma M."/>
            <person name="Sakamoto M."/>
            <person name="Ohno K."/>
        </authorList>
    </citation>
    <scope>NUCLEOTIDE SEQUENCE [LARGE SCALE GENOMIC DNA]</scope>
    <source>
        <strain evidence="2 3">13CB11C</strain>
    </source>
</reference>
<sequence>MEVGRLNELPLKSVVKMMNESEQTKSPVLLCIETTAEVCSVALAKGVELIGEWESEPGRNHAATIGSFAQKALQSAHTAGLKLEAIAVSEGPGSYTGLRIGASFAKGLAFGCNIPIIAVSTLRSMTDGFTEGLTYTPDALFCPMIDAGRMEVYTALYQTNGAVETEEQAMIVDEASFSDQYSQREVYFFGSGATKCKDVIKLPNAHFDAYAPHARDLRKEALVAFSKGHFVDTAYWTPNYLKPYIAKKAKNKVLNR</sequence>
<evidence type="ECO:0000313" key="2">
    <source>
        <dbReference type="EMBL" id="GAB1251413.1"/>
    </source>
</evidence>
<dbReference type="Proteomes" id="UP001628220">
    <property type="component" value="Unassembled WGS sequence"/>
</dbReference>
<dbReference type="Gene3D" id="3.30.420.40">
    <property type="match status" value="2"/>
</dbReference>
<organism evidence="2 3">
    <name type="scientific">Porphyromonas miyakawae</name>
    <dbReference type="NCBI Taxonomy" id="3137470"/>
    <lineage>
        <taxon>Bacteria</taxon>
        <taxon>Pseudomonadati</taxon>
        <taxon>Bacteroidota</taxon>
        <taxon>Bacteroidia</taxon>
        <taxon>Bacteroidales</taxon>
        <taxon>Porphyromonadaceae</taxon>
        <taxon>Porphyromonas</taxon>
    </lineage>
</organism>
<dbReference type="PANTHER" id="PTHR11735">
    <property type="entry name" value="TRNA N6-ADENOSINE THREONYLCARBAMOYLTRANSFERASE"/>
    <property type="match status" value="1"/>
</dbReference>
<accession>A0ABQ0E157</accession>
<protein>
    <submittedName>
        <fullName evidence="2">tRNA (Adenosine(37)-N6)-threonylcarbamoyltransferase complex dimerization subunit type 1 TsaB</fullName>
    </submittedName>
</protein>
<dbReference type="NCBIfam" id="TIGR03725">
    <property type="entry name" value="T6A_YeaZ"/>
    <property type="match status" value="1"/>
</dbReference>
<keyword evidence="3" id="KW-1185">Reference proteome</keyword>
<dbReference type="SUPFAM" id="SSF53067">
    <property type="entry name" value="Actin-like ATPase domain"/>
    <property type="match status" value="2"/>
</dbReference>
<dbReference type="Pfam" id="PF00814">
    <property type="entry name" value="TsaD"/>
    <property type="match status" value="1"/>
</dbReference>
<dbReference type="InterPro" id="IPR043129">
    <property type="entry name" value="ATPase_NBD"/>
</dbReference>
<comment type="caution">
    <text evidence="2">The sequence shown here is derived from an EMBL/GenBank/DDBJ whole genome shotgun (WGS) entry which is preliminary data.</text>
</comment>
<feature type="domain" description="Gcp-like" evidence="1">
    <location>
        <begin position="59"/>
        <end position="163"/>
    </location>
</feature>
<dbReference type="InterPro" id="IPR022496">
    <property type="entry name" value="T6A_TsaB"/>
</dbReference>
<proteinExistence type="predicted"/>
<evidence type="ECO:0000259" key="1">
    <source>
        <dbReference type="Pfam" id="PF00814"/>
    </source>
</evidence>